<evidence type="ECO:0000256" key="1">
    <source>
        <dbReference type="SAM" id="MobiDB-lite"/>
    </source>
</evidence>
<comment type="caution">
    <text evidence="3">The sequence shown here is derived from an EMBL/GenBank/DDBJ whole genome shotgun (WGS) entry which is preliminary data.</text>
</comment>
<sequence>MDARTRLTVCSDCLAIPILRRRRTSHITLPARTRWISCSFGTASYQPQPHRKTAARGQNAGVKHIRRLATQSAQQKQQKQQQPPAPYQGADLTSIHNRVQELSKSVLKPDDGKLPAEERILYVLEQLEYLAKLILDERVASEPSSRQTPTPRTQQKESATSALLGSVNARAYPVSITRASILTFVSEKAEEIVRHPNVFISPAVLKAYVSLQSLLHQPSSFPDVFDLYARKAIPIQKGNTITHASASPHQIKSAVPPETAKAALDAAIEAHDLPLAMDIISTTFCTPAFKKNKTFRQAAFPMLGLGVAPLAALTLSSTFANLQQTMDTSMATGIAFAGTMTYMGAVAMVGYVAVTTANDQMDRVVWASGVPLWERWVREDERAAIDRVAGAWGFKEIEKRGEEEGEDWEALREWVGSKGMVLDKVSLMEGME</sequence>
<keyword evidence="4" id="KW-1185">Reference proteome</keyword>
<dbReference type="OrthoDB" id="5360701at2759"/>
<gene>
    <name evidence="3" type="ORF">AC578_8947</name>
</gene>
<proteinExistence type="predicted"/>
<accession>A0A139HN73</accession>
<dbReference type="EMBL" id="LFZN01000026">
    <property type="protein sequence ID" value="KXT03890.1"/>
    <property type="molecule type" value="Genomic_DNA"/>
</dbReference>
<feature type="transmembrane region" description="Helical" evidence="2">
    <location>
        <begin position="334"/>
        <end position="354"/>
    </location>
</feature>
<keyword evidence="2" id="KW-0472">Membrane</keyword>
<feature type="compositionally biased region" description="Polar residues" evidence="1">
    <location>
        <begin position="142"/>
        <end position="160"/>
    </location>
</feature>
<protein>
    <submittedName>
        <fullName evidence="3">Uncharacterized protein</fullName>
    </submittedName>
</protein>
<organism evidence="3 4">
    <name type="scientific">Pseudocercospora eumusae</name>
    <dbReference type="NCBI Taxonomy" id="321146"/>
    <lineage>
        <taxon>Eukaryota</taxon>
        <taxon>Fungi</taxon>
        <taxon>Dikarya</taxon>
        <taxon>Ascomycota</taxon>
        <taxon>Pezizomycotina</taxon>
        <taxon>Dothideomycetes</taxon>
        <taxon>Dothideomycetidae</taxon>
        <taxon>Mycosphaerellales</taxon>
        <taxon>Mycosphaerellaceae</taxon>
        <taxon>Pseudocercospora</taxon>
    </lineage>
</organism>
<reference evidence="3 4" key="1">
    <citation type="submission" date="2015-07" db="EMBL/GenBank/DDBJ databases">
        <title>Comparative genomics of the Sigatoka disease complex on banana suggests a link between parallel evolutionary changes in Pseudocercospora fijiensis and Pseudocercospora eumusae and increased virulence on the banana host.</title>
        <authorList>
            <person name="Chang T.-C."/>
            <person name="Salvucci A."/>
            <person name="Crous P.W."/>
            <person name="Stergiopoulos I."/>
        </authorList>
    </citation>
    <scope>NUCLEOTIDE SEQUENCE [LARGE SCALE GENOMIC DNA]</scope>
    <source>
        <strain evidence="3 4">CBS 114824</strain>
    </source>
</reference>
<evidence type="ECO:0000256" key="2">
    <source>
        <dbReference type="SAM" id="Phobius"/>
    </source>
</evidence>
<feature type="transmembrane region" description="Helical" evidence="2">
    <location>
        <begin position="299"/>
        <end position="322"/>
    </location>
</feature>
<name>A0A139HN73_9PEZI</name>
<feature type="compositionally biased region" description="Low complexity" evidence="1">
    <location>
        <begin position="71"/>
        <end position="82"/>
    </location>
</feature>
<feature type="region of interest" description="Disordered" evidence="1">
    <location>
        <begin position="140"/>
        <end position="160"/>
    </location>
</feature>
<evidence type="ECO:0000313" key="4">
    <source>
        <dbReference type="Proteomes" id="UP000070133"/>
    </source>
</evidence>
<dbReference type="Proteomes" id="UP000070133">
    <property type="component" value="Unassembled WGS sequence"/>
</dbReference>
<keyword evidence="2" id="KW-0812">Transmembrane</keyword>
<dbReference type="AlphaFoldDB" id="A0A139HN73"/>
<keyword evidence="2" id="KW-1133">Transmembrane helix</keyword>
<evidence type="ECO:0000313" key="3">
    <source>
        <dbReference type="EMBL" id="KXT03890.1"/>
    </source>
</evidence>
<feature type="region of interest" description="Disordered" evidence="1">
    <location>
        <begin position="68"/>
        <end position="90"/>
    </location>
</feature>